<accession>A0AAV8V8W6</accession>
<protein>
    <submittedName>
        <fullName evidence="1">Uncharacterized protein</fullName>
    </submittedName>
</protein>
<comment type="caution">
    <text evidence="1">The sequence shown here is derived from an EMBL/GenBank/DDBJ whole genome shotgun (WGS) entry which is preliminary data.</text>
</comment>
<proteinExistence type="predicted"/>
<reference evidence="1 2" key="1">
    <citation type="journal article" date="2023" name="Insect Mol. Biol.">
        <title>Genome sequencing provides insights into the evolution of gene families encoding plant cell wall-degrading enzymes in longhorned beetles.</title>
        <authorList>
            <person name="Shin N.R."/>
            <person name="Okamura Y."/>
            <person name="Kirsch R."/>
            <person name="Pauchet Y."/>
        </authorList>
    </citation>
    <scope>NUCLEOTIDE SEQUENCE [LARGE SCALE GENOMIC DNA]</scope>
    <source>
        <strain evidence="1">EAD_L_NR</strain>
    </source>
</reference>
<dbReference type="Proteomes" id="UP001159042">
    <property type="component" value="Unassembled WGS sequence"/>
</dbReference>
<name>A0AAV8V8W6_9CUCU</name>
<dbReference type="AlphaFoldDB" id="A0AAV8V8W6"/>
<evidence type="ECO:0000313" key="2">
    <source>
        <dbReference type="Proteomes" id="UP001159042"/>
    </source>
</evidence>
<sequence length="77" mass="8803">MKRGETYGQQNDCVKILKWVDKRPVLMLTTDPQHTGEVQDTGKKIGKAKLLLNRNVFWTITKPKSIGDWSLCLSEKS</sequence>
<keyword evidence="2" id="KW-1185">Reference proteome</keyword>
<organism evidence="1 2">
    <name type="scientific">Exocentrus adspersus</name>
    <dbReference type="NCBI Taxonomy" id="1586481"/>
    <lineage>
        <taxon>Eukaryota</taxon>
        <taxon>Metazoa</taxon>
        <taxon>Ecdysozoa</taxon>
        <taxon>Arthropoda</taxon>
        <taxon>Hexapoda</taxon>
        <taxon>Insecta</taxon>
        <taxon>Pterygota</taxon>
        <taxon>Neoptera</taxon>
        <taxon>Endopterygota</taxon>
        <taxon>Coleoptera</taxon>
        <taxon>Polyphaga</taxon>
        <taxon>Cucujiformia</taxon>
        <taxon>Chrysomeloidea</taxon>
        <taxon>Cerambycidae</taxon>
        <taxon>Lamiinae</taxon>
        <taxon>Acanthocinini</taxon>
        <taxon>Exocentrus</taxon>
    </lineage>
</organism>
<evidence type="ECO:0000313" key="1">
    <source>
        <dbReference type="EMBL" id="KAJ8910667.1"/>
    </source>
</evidence>
<dbReference type="EMBL" id="JANEYG010000263">
    <property type="protein sequence ID" value="KAJ8910667.1"/>
    <property type="molecule type" value="Genomic_DNA"/>
</dbReference>
<gene>
    <name evidence="1" type="ORF">NQ315_011185</name>
</gene>